<gene>
    <name evidence="2" type="ORF">Tco_0926499</name>
</gene>
<evidence type="ECO:0000313" key="3">
    <source>
        <dbReference type="Proteomes" id="UP001151760"/>
    </source>
</evidence>
<feature type="compositionally biased region" description="Basic and acidic residues" evidence="1">
    <location>
        <begin position="249"/>
        <end position="259"/>
    </location>
</feature>
<feature type="region of interest" description="Disordered" evidence="1">
    <location>
        <begin position="239"/>
        <end position="259"/>
    </location>
</feature>
<evidence type="ECO:0000313" key="2">
    <source>
        <dbReference type="EMBL" id="GJT36080.1"/>
    </source>
</evidence>
<feature type="compositionally biased region" description="Pro residues" evidence="1">
    <location>
        <begin position="139"/>
        <end position="164"/>
    </location>
</feature>
<feature type="region of interest" description="Disordered" evidence="1">
    <location>
        <begin position="132"/>
        <end position="176"/>
    </location>
</feature>
<comment type="caution">
    <text evidence="2">The sequence shown here is derived from an EMBL/GenBank/DDBJ whole genome shotgun (WGS) entry which is preliminary data.</text>
</comment>
<sequence length="418" mass="47062">MKKIVPQAIGEKVAEVKENSNKKNRKKKKESKRLRKGINVDKSALEIPETDKRIQRKHESLSPLTTKSDSVANGRYFSKELATKLPEIRMTECFGVSQTIFDPPLNGRCYMAAYHSTKDVIIGNYKITPVDPISFTSQPPHPSPPQSPPHSPPQSPPFSPPHSLPPGSYEVPLSEGNISRSAEDSVQLKELMVLVPKLINRIGSFEKELKDTKQTLGNVVLKLVKKVKTLETALKRKSKKVLVSDSEGEESKDQGRKFQDIDDDPLVSLVRESMKMKSTDFGVSKEKSTDKGKRYRRRARSIAKKIYTGLDAEEEVNTSREEINTGIEEVSTGNTKVDSGTDSERGQREGNALIIELKKFEVMKRIKEDFDKVSSAEFILYVPINLKYGTNRPEDAYGQSALRCLRTMFIYLSLKMTI</sequence>
<organism evidence="2 3">
    <name type="scientific">Tanacetum coccineum</name>
    <dbReference type="NCBI Taxonomy" id="301880"/>
    <lineage>
        <taxon>Eukaryota</taxon>
        <taxon>Viridiplantae</taxon>
        <taxon>Streptophyta</taxon>
        <taxon>Embryophyta</taxon>
        <taxon>Tracheophyta</taxon>
        <taxon>Spermatophyta</taxon>
        <taxon>Magnoliopsida</taxon>
        <taxon>eudicotyledons</taxon>
        <taxon>Gunneridae</taxon>
        <taxon>Pentapetalae</taxon>
        <taxon>asterids</taxon>
        <taxon>campanulids</taxon>
        <taxon>Asterales</taxon>
        <taxon>Asteraceae</taxon>
        <taxon>Asteroideae</taxon>
        <taxon>Anthemideae</taxon>
        <taxon>Anthemidinae</taxon>
        <taxon>Tanacetum</taxon>
    </lineage>
</organism>
<dbReference type="EMBL" id="BQNB010015105">
    <property type="protein sequence ID" value="GJT36080.1"/>
    <property type="molecule type" value="Genomic_DNA"/>
</dbReference>
<feature type="region of interest" description="Disordered" evidence="1">
    <location>
        <begin position="15"/>
        <end position="37"/>
    </location>
</feature>
<proteinExistence type="predicted"/>
<evidence type="ECO:0000256" key="1">
    <source>
        <dbReference type="SAM" id="MobiDB-lite"/>
    </source>
</evidence>
<feature type="compositionally biased region" description="Basic residues" evidence="1">
    <location>
        <begin position="22"/>
        <end position="36"/>
    </location>
</feature>
<reference evidence="2" key="1">
    <citation type="journal article" date="2022" name="Int. J. Mol. Sci.">
        <title>Draft Genome of Tanacetum Coccineum: Genomic Comparison of Closely Related Tanacetum-Family Plants.</title>
        <authorList>
            <person name="Yamashiro T."/>
            <person name="Shiraishi A."/>
            <person name="Nakayama K."/>
            <person name="Satake H."/>
        </authorList>
    </citation>
    <scope>NUCLEOTIDE SEQUENCE</scope>
</reference>
<reference evidence="2" key="2">
    <citation type="submission" date="2022-01" db="EMBL/GenBank/DDBJ databases">
        <authorList>
            <person name="Yamashiro T."/>
            <person name="Shiraishi A."/>
            <person name="Satake H."/>
            <person name="Nakayama K."/>
        </authorList>
    </citation>
    <scope>NUCLEOTIDE SEQUENCE</scope>
</reference>
<keyword evidence="3" id="KW-1185">Reference proteome</keyword>
<name>A0ABQ5D9Z5_9ASTR</name>
<protein>
    <submittedName>
        <fullName evidence="2">Uncharacterized protein</fullName>
    </submittedName>
</protein>
<accession>A0ABQ5D9Z5</accession>
<dbReference type="Proteomes" id="UP001151760">
    <property type="component" value="Unassembled WGS sequence"/>
</dbReference>